<dbReference type="InterPro" id="IPR058240">
    <property type="entry name" value="rSAM_sf"/>
</dbReference>
<accession>A0AAW3ZPL7</accession>
<evidence type="ECO:0000313" key="7">
    <source>
        <dbReference type="EMBL" id="MBD8526271.1"/>
    </source>
</evidence>
<dbReference type="PROSITE" id="PS51918">
    <property type="entry name" value="RADICAL_SAM"/>
    <property type="match status" value="1"/>
</dbReference>
<dbReference type="Proteomes" id="UP000613768">
    <property type="component" value="Unassembled WGS sequence"/>
</dbReference>
<name>A0AAW3ZPL7_9GAMM</name>
<evidence type="ECO:0000259" key="6">
    <source>
        <dbReference type="PROSITE" id="PS51918"/>
    </source>
</evidence>
<dbReference type="GO" id="GO:0051536">
    <property type="term" value="F:iron-sulfur cluster binding"/>
    <property type="evidence" value="ECO:0007669"/>
    <property type="project" value="UniProtKB-KW"/>
</dbReference>
<protein>
    <submittedName>
        <fullName evidence="7">SPASM domain-containing protein</fullName>
    </submittedName>
</protein>
<dbReference type="CDD" id="cd01335">
    <property type="entry name" value="Radical_SAM"/>
    <property type="match status" value="1"/>
</dbReference>
<keyword evidence="8" id="KW-1185">Reference proteome</keyword>
<dbReference type="PANTHER" id="PTHR43273">
    <property type="entry name" value="ANAEROBIC SULFATASE-MATURATING ENZYME HOMOLOG ASLB-RELATED"/>
    <property type="match status" value="1"/>
</dbReference>
<dbReference type="InterPro" id="IPR007197">
    <property type="entry name" value="rSAM"/>
</dbReference>
<gene>
    <name evidence="7" type="ORF">IFO71_11035</name>
</gene>
<keyword evidence="2" id="KW-0949">S-adenosyl-L-methionine</keyword>
<dbReference type="SFLD" id="SFLDG01384">
    <property type="entry name" value="thioether_bond_formation_requi"/>
    <property type="match status" value="1"/>
</dbReference>
<evidence type="ECO:0000256" key="3">
    <source>
        <dbReference type="ARBA" id="ARBA00022723"/>
    </source>
</evidence>
<evidence type="ECO:0000256" key="1">
    <source>
        <dbReference type="ARBA" id="ARBA00001966"/>
    </source>
</evidence>
<evidence type="ECO:0000256" key="2">
    <source>
        <dbReference type="ARBA" id="ARBA00022691"/>
    </source>
</evidence>
<organism evidence="7 8">
    <name type="scientific">Pseudomarimonas arenosa</name>
    <dbReference type="NCBI Taxonomy" id="2774145"/>
    <lineage>
        <taxon>Bacteria</taxon>
        <taxon>Pseudomonadati</taxon>
        <taxon>Pseudomonadota</taxon>
        <taxon>Gammaproteobacteria</taxon>
        <taxon>Lysobacterales</taxon>
        <taxon>Lysobacteraceae</taxon>
        <taxon>Pseudomarimonas</taxon>
    </lineage>
</organism>
<evidence type="ECO:0000256" key="4">
    <source>
        <dbReference type="ARBA" id="ARBA00023004"/>
    </source>
</evidence>
<proteinExistence type="predicted"/>
<dbReference type="EMBL" id="JACYTR010000019">
    <property type="protein sequence ID" value="MBD8526271.1"/>
    <property type="molecule type" value="Genomic_DNA"/>
</dbReference>
<dbReference type="SFLD" id="SFLDS00029">
    <property type="entry name" value="Radical_SAM"/>
    <property type="match status" value="1"/>
</dbReference>
<sequence length="457" mass="49318">MPLSPEHGLAARSRAERAIAASRPQSAHGHLFQGPDGAQLLVCNASQLFDIADQAAQDWHQGDDIERSTLLSRWGVDPRRAIDDRAPEEPPLHALSLAVAQRCNLGCQYCYAQQGGFGAAPKAMSLQVAQRSVDRLLTDAAPLGKANLAFMGGEPLANRSVLHATTAYAAERAAAAGIALSFSITSNGTLIRDDDIELFQRHRFAVTISLDGDAAEHDRLRPFPNGQGSYARILQRIEPLLARQGEMQVSARVTVTPHNLPTPEGLDAMLGLGFHSVGYSPMLHAPNGQMEMGADDLRVLLGQMIACAEHAEQQLAQGRRYAFANLMNALRELGRGTHRPYPCGAGAGYLGVDAEGQLAACHRFVGDSSAVLGDIEDGIDRGKQANWLRQRHVHAQSPCSSCWARYLCGGGCHHEVIARGRPACDYIRGWLLHCLGAWLRLNQTPRCRPSALAGDSC</sequence>
<dbReference type="AlphaFoldDB" id="A0AAW3ZPL7"/>
<dbReference type="InterPro" id="IPR023885">
    <property type="entry name" value="4Fe4S-binding_SPASM_dom"/>
</dbReference>
<dbReference type="GO" id="GO:0046872">
    <property type="term" value="F:metal ion binding"/>
    <property type="evidence" value="ECO:0007669"/>
    <property type="project" value="UniProtKB-KW"/>
</dbReference>
<dbReference type="NCBIfam" id="TIGR04085">
    <property type="entry name" value="rSAM_more_4Fe4S"/>
    <property type="match status" value="1"/>
</dbReference>
<dbReference type="SUPFAM" id="SSF102114">
    <property type="entry name" value="Radical SAM enzymes"/>
    <property type="match status" value="1"/>
</dbReference>
<dbReference type="SFLD" id="SFLDG01067">
    <property type="entry name" value="SPASM/twitch_domain_containing"/>
    <property type="match status" value="1"/>
</dbReference>
<dbReference type="RefSeq" id="WP_192029687.1">
    <property type="nucleotide sequence ID" value="NZ_JACYTR010000019.1"/>
</dbReference>
<reference evidence="7 8" key="1">
    <citation type="submission" date="2020-09" db="EMBL/GenBank/DDBJ databases">
        <title>Pseudoxanthomonas sp. CAU 1598 isolated from sand of Yaerae Beach.</title>
        <authorList>
            <person name="Kim W."/>
        </authorList>
    </citation>
    <scope>NUCLEOTIDE SEQUENCE [LARGE SCALE GENOMIC DNA]</scope>
    <source>
        <strain evidence="7 8">CAU 1598</strain>
    </source>
</reference>
<dbReference type="SFLD" id="SFLDG01386">
    <property type="entry name" value="main_SPASM_domain-containing"/>
    <property type="match status" value="1"/>
</dbReference>
<dbReference type="Gene3D" id="3.20.20.70">
    <property type="entry name" value="Aldolase class I"/>
    <property type="match status" value="1"/>
</dbReference>
<comment type="cofactor">
    <cofactor evidence="1">
        <name>[4Fe-4S] cluster</name>
        <dbReference type="ChEBI" id="CHEBI:49883"/>
    </cofactor>
</comment>
<dbReference type="InterPro" id="IPR013785">
    <property type="entry name" value="Aldolase_TIM"/>
</dbReference>
<comment type="caution">
    <text evidence="7">The sequence shown here is derived from an EMBL/GenBank/DDBJ whole genome shotgun (WGS) entry which is preliminary data.</text>
</comment>
<feature type="domain" description="Radical SAM core" evidence="6">
    <location>
        <begin position="89"/>
        <end position="320"/>
    </location>
</feature>
<dbReference type="PANTHER" id="PTHR43273:SF8">
    <property type="entry name" value="RADICAL SAM DOMAIN PROTEIN"/>
    <property type="match status" value="1"/>
</dbReference>
<dbReference type="InterPro" id="IPR023867">
    <property type="entry name" value="Sulphatase_maturase_rSAM"/>
</dbReference>
<evidence type="ECO:0000256" key="5">
    <source>
        <dbReference type="ARBA" id="ARBA00023014"/>
    </source>
</evidence>
<keyword evidence="4" id="KW-0408">Iron</keyword>
<keyword evidence="5" id="KW-0411">Iron-sulfur</keyword>
<keyword evidence="3" id="KW-0479">Metal-binding</keyword>
<dbReference type="Pfam" id="PF04055">
    <property type="entry name" value="Radical_SAM"/>
    <property type="match status" value="1"/>
</dbReference>
<evidence type="ECO:0000313" key="8">
    <source>
        <dbReference type="Proteomes" id="UP000613768"/>
    </source>
</evidence>
<dbReference type="GO" id="GO:0016491">
    <property type="term" value="F:oxidoreductase activity"/>
    <property type="evidence" value="ECO:0007669"/>
    <property type="project" value="InterPro"/>
</dbReference>